<keyword evidence="6 7" id="KW-0503">Monooxygenase</keyword>
<keyword evidence="5 7" id="KW-0560">Oxidoreductase</keyword>
<protein>
    <submittedName>
        <fullName evidence="7">FAD-containing monooxygenase MymA</fullName>
        <ecNumber evidence="7">1.14.13.-</ecNumber>
    </submittedName>
</protein>
<reference evidence="7 8" key="1">
    <citation type="submission" date="2021-08" db="EMBL/GenBank/DDBJ databases">
        <authorList>
            <person name="Peeters C."/>
        </authorList>
    </citation>
    <scope>NUCLEOTIDE SEQUENCE [LARGE SCALE GENOMIC DNA]</scope>
    <source>
        <strain evidence="7 8">LMG 23992</strain>
    </source>
</reference>
<dbReference type="InterPro" id="IPR020946">
    <property type="entry name" value="Flavin_mOase-like"/>
</dbReference>
<comment type="cofactor">
    <cofactor evidence="1">
        <name>FAD</name>
        <dbReference type="ChEBI" id="CHEBI:57692"/>
    </cofactor>
</comment>
<dbReference type="PANTHER" id="PTHR43872">
    <property type="entry name" value="MONOOXYGENASE, PUTATIVE (AFU_ORTHOLOGUE AFUA_8G02570)-RELATED"/>
    <property type="match status" value="1"/>
</dbReference>
<keyword evidence="8" id="KW-1185">Reference proteome</keyword>
<dbReference type="PRINTS" id="PR00411">
    <property type="entry name" value="PNDRDTASEI"/>
</dbReference>
<evidence type="ECO:0000256" key="2">
    <source>
        <dbReference type="ARBA" id="ARBA00010139"/>
    </source>
</evidence>
<dbReference type="Pfam" id="PF00743">
    <property type="entry name" value="FMO-like"/>
    <property type="match status" value="1"/>
</dbReference>
<comment type="caution">
    <text evidence="7">The sequence shown here is derived from an EMBL/GenBank/DDBJ whole genome shotgun (WGS) entry which is preliminary data.</text>
</comment>
<gene>
    <name evidence="7" type="primary">mymA</name>
    <name evidence="7" type="ORF">LMG23992_01340</name>
</gene>
<evidence type="ECO:0000313" key="8">
    <source>
        <dbReference type="Proteomes" id="UP000727654"/>
    </source>
</evidence>
<proteinExistence type="inferred from homology"/>
<dbReference type="GO" id="GO:0004497">
    <property type="term" value="F:monooxygenase activity"/>
    <property type="evidence" value="ECO:0007669"/>
    <property type="project" value="UniProtKB-KW"/>
</dbReference>
<evidence type="ECO:0000313" key="7">
    <source>
        <dbReference type="EMBL" id="CAG9168900.1"/>
    </source>
</evidence>
<evidence type="ECO:0000256" key="6">
    <source>
        <dbReference type="ARBA" id="ARBA00023033"/>
    </source>
</evidence>
<evidence type="ECO:0000256" key="3">
    <source>
        <dbReference type="ARBA" id="ARBA00022630"/>
    </source>
</evidence>
<dbReference type="EMBL" id="CAJZAI010000002">
    <property type="protein sequence ID" value="CAG9168900.1"/>
    <property type="molecule type" value="Genomic_DNA"/>
</dbReference>
<evidence type="ECO:0000256" key="5">
    <source>
        <dbReference type="ARBA" id="ARBA00023002"/>
    </source>
</evidence>
<keyword evidence="4" id="KW-0274">FAD</keyword>
<dbReference type="InterPro" id="IPR051820">
    <property type="entry name" value="FAD-binding_MO"/>
</dbReference>
<dbReference type="InterPro" id="IPR036188">
    <property type="entry name" value="FAD/NAD-bd_sf"/>
</dbReference>
<evidence type="ECO:0000256" key="1">
    <source>
        <dbReference type="ARBA" id="ARBA00001974"/>
    </source>
</evidence>
<dbReference type="RefSeq" id="WP_224078985.1">
    <property type="nucleotide sequence ID" value="NZ_CAJZAI010000002.1"/>
</dbReference>
<accession>A0ABN7YA82</accession>
<dbReference type="PANTHER" id="PTHR43872:SF1">
    <property type="entry name" value="MONOOXYGENASE, PUTATIVE (AFU_ORTHOLOGUE AFUA_8G02570)-RELATED"/>
    <property type="match status" value="1"/>
</dbReference>
<keyword evidence="3" id="KW-0285">Flavoprotein</keyword>
<dbReference type="EC" id="1.14.13.-" evidence="7"/>
<name>A0ABN7YA82_9BURK</name>
<sequence>MTADYDVLILGAGISGIGMACHLARECPEKRVAILERRHAIGGTWDLFRYPGIRSDSDMFSFGYAFRPWHDYKVLADGPSIRQYIADTAREYGVDRYIRFGVKVEAASWSTEQRRWTVIARQEDTGEALTFTCQYLVPCTGYYNHDHGHLPHFAGQERFNGLRIHPQHWPEDLDYHGKRVVVIGSGATAVTLVPAMAGKAAHVTMLQRSPGYIFSVPAYDKISAKLDRVLPTRWVYRLARWRNIRMQRLIYKAARRWPRQIRSWLLAHVEKQVGTGVDMRHFTPGYNPWDERLCAVPDGDLFTVIREGKASVVTDHIETFTEDGILLKSGKVLKADIIVTATGLQLQSLGGMTLRVNGRQLGPGDLMTYKGVLLQDVPNLAYLFGYTNAPWTLKIDMAASYVCRLLKHMDAGDFDMVTAHAPSDEMLDESILGSLQSGYVQRGQGVLPRQGRGLPWRVLHNLEADRKMLLKQAIADPALEFKRAGTRVAPSSARMADPRALSV</sequence>
<organism evidence="7 8">
    <name type="scientific">Cupriavidus laharis</name>
    <dbReference type="NCBI Taxonomy" id="151654"/>
    <lineage>
        <taxon>Bacteria</taxon>
        <taxon>Pseudomonadati</taxon>
        <taxon>Pseudomonadota</taxon>
        <taxon>Betaproteobacteria</taxon>
        <taxon>Burkholderiales</taxon>
        <taxon>Burkholderiaceae</taxon>
        <taxon>Cupriavidus</taxon>
    </lineage>
</organism>
<evidence type="ECO:0000256" key="4">
    <source>
        <dbReference type="ARBA" id="ARBA00022827"/>
    </source>
</evidence>
<comment type="similarity">
    <text evidence="2">Belongs to the FAD-binding monooxygenase family.</text>
</comment>
<dbReference type="SUPFAM" id="SSF51905">
    <property type="entry name" value="FAD/NAD(P)-binding domain"/>
    <property type="match status" value="2"/>
</dbReference>
<dbReference type="Proteomes" id="UP000727654">
    <property type="component" value="Unassembled WGS sequence"/>
</dbReference>
<dbReference type="Gene3D" id="3.50.50.60">
    <property type="entry name" value="FAD/NAD(P)-binding domain"/>
    <property type="match status" value="1"/>
</dbReference>